<dbReference type="GO" id="GO:0005886">
    <property type="term" value="C:plasma membrane"/>
    <property type="evidence" value="ECO:0007669"/>
    <property type="project" value="TreeGrafter"/>
</dbReference>
<dbReference type="PANTHER" id="PTHR32309:SF13">
    <property type="entry name" value="FERRIC ENTEROBACTIN TRANSPORT PROTEIN FEPE"/>
    <property type="match status" value="1"/>
</dbReference>
<reference evidence="3 4" key="1">
    <citation type="submission" date="2008-06" db="EMBL/GenBank/DDBJ databases">
        <title>Complete sequence of Chloroherpeton thalassium ATCC 35110.</title>
        <authorList>
            <consortium name="US DOE Joint Genome Institute"/>
            <person name="Lucas S."/>
            <person name="Copeland A."/>
            <person name="Lapidus A."/>
            <person name="Glavina del Rio T."/>
            <person name="Dalin E."/>
            <person name="Tice H."/>
            <person name="Bruce D."/>
            <person name="Goodwin L."/>
            <person name="Pitluck S."/>
            <person name="Schmutz J."/>
            <person name="Larimer F."/>
            <person name="Land M."/>
            <person name="Hauser L."/>
            <person name="Kyrpides N."/>
            <person name="Mikhailova N."/>
            <person name="Liu Z."/>
            <person name="Li T."/>
            <person name="Zhao F."/>
            <person name="Overmann J."/>
            <person name="Bryant D.A."/>
            <person name="Richardson P."/>
        </authorList>
    </citation>
    <scope>NUCLEOTIDE SEQUENCE [LARGE SCALE GENOMIC DNA]</scope>
    <source>
        <strain evidence="4">ATCC 35110 / GB-78</strain>
    </source>
</reference>
<keyword evidence="2" id="KW-1133">Transmembrane helix</keyword>
<gene>
    <name evidence="3" type="ordered locus">Ctha_0389</name>
</gene>
<dbReference type="STRING" id="517418.Ctha_0389"/>
<dbReference type="EMBL" id="CP001100">
    <property type="protein sequence ID" value="ACF12860.1"/>
    <property type="molecule type" value="Genomic_DNA"/>
</dbReference>
<proteinExistence type="predicted"/>
<keyword evidence="4" id="KW-1185">Reference proteome</keyword>
<keyword evidence="1" id="KW-0175">Coiled coil</keyword>
<dbReference type="HOGENOM" id="CLU_370367_0_0_10"/>
<organism evidence="3 4">
    <name type="scientific">Chloroherpeton thalassium (strain ATCC 35110 / GB-78)</name>
    <dbReference type="NCBI Taxonomy" id="517418"/>
    <lineage>
        <taxon>Bacteria</taxon>
        <taxon>Pseudomonadati</taxon>
        <taxon>Chlorobiota</taxon>
        <taxon>Chlorobiia</taxon>
        <taxon>Chlorobiales</taxon>
        <taxon>Chloroherpetonaceae</taxon>
        <taxon>Chloroherpeton</taxon>
    </lineage>
</organism>
<dbReference type="AlphaFoldDB" id="B3QU62"/>
<dbReference type="eggNOG" id="COG0489">
    <property type="taxonomic scope" value="Bacteria"/>
</dbReference>
<keyword evidence="2" id="KW-0472">Membrane</keyword>
<feature type="transmembrane region" description="Helical" evidence="2">
    <location>
        <begin position="15"/>
        <end position="33"/>
    </location>
</feature>
<evidence type="ECO:0000313" key="3">
    <source>
        <dbReference type="EMBL" id="ACF12860.1"/>
    </source>
</evidence>
<dbReference type="InterPro" id="IPR050445">
    <property type="entry name" value="Bact_polysacc_biosynth/exp"/>
</dbReference>
<evidence type="ECO:0000256" key="2">
    <source>
        <dbReference type="SAM" id="Phobius"/>
    </source>
</evidence>
<dbReference type="Proteomes" id="UP000001208">
    <property type="component" value="Chromosome"/>
</dbReference>
<evidence type="ECO:0000313" key="4">
    <source>
        <dbReference type="Proteomes" id="UP000001208"/>
    </source>
</evidence>
<dbReference type="KEGG" id="cts:Ctha_0389"/>
<sequence>MEQFFSIIRAVLHRWKLWTALPILAMAVVFFLTRSQPKTYVSEATLNINFQSSKGLSLTDDVLQQYEINEYFENLIQLTRSRKNIELVRLQLLKEFYLKKHNHLKFDENDAAVLDTSQIMPIINRLIKEKEMLNLLDKTHAEINFFLKKNNLSHDYINANLGMARIGKSNYISVVYEADTPFKAAYINGLIIETMKQLYQSISKHRTDYDRDMFEKLVVSSKDELDKKIKRLEQYKIKNNVINLPEHTKAIVNQIVNMEIQLSHLKEVRASRQKAVERIKEDYETELPMPVNLEANQKIVDLKRKLSAANSTLIANKFKPNPSIDIQKQEKEVQEIKDQVSHEIVKLVKDVPYDPKQTKQEMVYRLIGYQLDVEIAEESIPVVQNEISRILEYARSFAPLESTIGGMENEIYVAQQGYLILLNKLNLAKTVAEGKGSAEIYTVDFPSIPIKPKPGKRGVLVVASGVVIFLLIVVVLVLIEILDASISTVDRFEKVSMFGVVAAIPDMQSECVKNGSLSQAEAFHILQQQLKALRQEILKIEPENRIVLWLSGHRMDGKVWFTSQVMESLQKINQKVLLIYGDPHDNSVPDASMPILGTQPFAILGHEKSGILDLTESQLSPLEIMDSANWQQFFQEIRAKYDYIFIVPPALEKSADWKEWAMFAKSAFYLFRAHKIFQSIDARSMQMIADSSLQVAGAVLSKIDIEKMENYIGSVSKRRSKLRLIAKHLINRDFMKIKDELKFNRKKKVKT</sequence>
<keyword evidence="2" id="KW-0812">Transmembrane</keyword>
<dbReference type="GO" id="GO:0004713">
    <property type="term" value="F:protein tyrosine kinase activity"/>
    <property type="evidence" value="ECO:0007669"/>
    <property type="project" value="TreeGrafter"/>
</dbReference>
<feature type="transmembrane region" description="Helical" evidence="2">
    <location>
        <begin position="459"/>
        <end position="479"/>
    </location>
</feature>
<dbReference type="InterPro" id="IPR027417">
    <property type="entry name" value="P-loop_NTPase"/>
</dbReference>
<dbReference type="Gene3D" id="3.40.50.300">
    <property type="entry name" value="P-loop containing nucleotide triphosphate hydrolases"/>
    <property type="match status" value="1"/>
</dbReference>
<dbReference type="PANTHER" id="PTHR32309">
    <property type="entry name" value="TYROSINE-PROTEIN KINASE"/>
    <property type="match status" value="1"/>
</dbReference>
<protein>
    <submittedName>
        <fullName evidence="3">Uncharacterized protein involved in exopolysaccharide biosynthesis-like protein</fullName>
    </submittedName>
</protein>
<feature type="coiled-coil region" evidence="1">
    <location>
        <begin position="292"/>
        <end position="346"/>
    </location>
</feature>
<dbReference type="OrthoDB" id="972995at2"/>
<dbReference type="eggNOG" id="COG3206">
    <property type="taxonomic scope" value="Bacteria"/>
</dbReference>
<accession>B3QU62</accession>
<evidence type="ECO:0000256" key="1">
    <source>
        <dbReference type="SAM" id="Coils"/>
    </source>
</evidence>
<name>B3QU62_CHLT3</name>